<dbReference type="InterPro" id="IPR050250">
    <property type="entry name" value="Macrolide_Exporter_MacB"/>
</dbReference>
<keyword evidence="3 7" id="KW-0812">Transmembrane</keyword>
<dbReference type="PANTHER" id="PTHR30572:SF4">
    <property type="entry name" value="ABC TRANSPORTER PERMEASE YTRF"/>
    <property type="match status" value="1"/>
</dbReference>
<reference evidence="10" key="1">
    <citation type="submission" date="2019-08" db="EMBL/GenBank/DDBJ databases">
        <authorList>
            <person name="Kucharzyk K."/>
            <person name="Murdoch R.W."/>
            <person name="Higgins S."/>
            <person name="Loffler F."/>
        </authorList>
    </citation>
    <scope>NUCLEOTIDE SEQUENCE</scope>
</reference>
<dbReference type="Pfam" id="PF12704">
    <property type="entry name" value="MacB_PCD"/>
    <property type="match status" value="1"/>
</dbReference>
<sequence>MKLTEAFQLAVKNIKGNRMRTFLTMLGIIIGIAAVIVIVGLGNGMEKYMRDQFADMGTNTVAVNIMGRGSSRSVSETQMYELVEENPDYFDQISPTVSLSGIVKIGTESLSSTTVTGVSEAYFDMKGYTVSSGRGLQYVDVEKRRNVCVVGNYLNSTYYGGNAVGQMIRLNGKSCLIVGVMTQETDGEMEEGGTDDCVFLPYSTAARMSYTGKISNYTLTVVDETQAAASVTIVEDFLYDIFSDDDAYMVVSMAEMLDAMNAMISVMIGILAGIAAISLVVGGIGIMNIMLVSVTERTREIGIRKALGAKERYIMQQFVMEAATTSALGGVLGITVGYGLSSLATIVVTALMQESLTVSPSIGAVLGAFGISTCIGIVFGYLPAKKAARLNPIDALHYD</sequence>
<comment type="similarity">
    <text evidence="6">Belongs to the ABC-4 integral membrane protein family.</text>
</comment>
<comment type="caution">
    <text evidence="10">The sequence shown here is derived from an EMBL/GenBank/DDBJ whole genome shotgun (WGS) entry which is preliminary data.</text>
</comment>
<feature type="transmembrane region" description="Helical" evidence="7">
    <location>
        <begin position="262"/>
        <end position="292"/>
    </location>
</feature>
<evidence type="ECO:0000256" key="4">
    <source>
        <dbReference type="ARBA" id="ARBA00022989"/>
    </source>
</evidence>
<dbReference type="GO" id="GO:0022857">
    <property type="term" value="F:transmembrane transporter activity"/>
    <property type="evidence" value="ECO:0007669"/>
    <property type="project" value="TreeGrafter"/>
</dbReference>
<dbReference type="GO" id="GO:0016787">
    <property type="term" value="F:hydrolase activity"/>
    <property type="evidence" value="ECO:0007669"/>
    <property type="project" value="UniProtKB-KW"/>
</dbReference>
<evidence type="ECO:0000256" key="3">
    <source>
        <dbReference type="ARBA" id="ARBA00022692"/>
    </source>
</evidence>
<keyword evidence="5 7" id="KW-0472">Membrane</keyword>
<dbReference type="InterPro" id="IPR025857">
    <property type="entry name" value="MacB_PCD"/>
</dbReference>
<evidence type="ECO:0000256" key="7">
    <source>
        <dbReference type="SAM" id="Phobius"/>
    </source>
</evidence>
<dbReference type="PANTHER" id="PTHR30572">
    <property type="entry name" value="MEMBRANE COMPONENT OF TRANSPORTER-RELATED"/>
    <property type="match status" value="1"/>
</dbReference>
<keyword evidence="10" id="KW-0547">Nucleotide-binding</keyword>
<proteinExistence type="inferred from homology"/>
<accession>A0A644XT08</accession>
<feature type="transmembrane region" description="Helical" evidence="7">
    <location>
        <begin position="361"/>
        <end position="382"/>
    </location>
</feature>
<evidence type="ECO:0000256" key="6">
    <source>
        <dbReference type="ARBA" id="ARBA00038076"/>
    </source>
</evidence>
<keyword evidence="4 7" id="KW-1133">Transmembrane helix</keyword>
<feature type="transmembrane region" description="Helical" evidence="7">
    <location>
        <begin position="313"/>
        <end position="341"/>
    </location>
</feature>
<organism evidence="10">
    <name type="scientific">bioreactor metagenome</name>
    <dbReference type="NCBI Taxonomy" id="1076179"/>
    <lineage>
        <taxon>unclassified sequences</taxon>
        <taxon>metagenomes</taxon>
        <taxon>ecological metagenomes</taxon>
    </lineage>
</organism>
<dbReference type="InterPro" id="IPR003838">
    <property type="entry name" value="ABC3_permease_C"/>
</dbReference>
<dbReference type="GO" id="GO:0005886">
    <property type="term" value="C:plasma membrane"/>
    <property type="evidence" value="ECO:0007669"/>
    <property type="project" value="UniProtKB-SubCell"/>
</dbReference>
<evidence type="ECO:0000256" key="2">
    <source>
        <dbReference type="ARBA" id="ARBA00022475"/>
    </source>
</evidence>
<evidence type="ECO:0000313" key="10">
    <source>
        <dbReference type="EMBL" id="MPM18898.1"/>
    </source>
</evidence>
<gene>
    <name evidence="10" type="primary">macB_39</name>
    <name evidence="10" type="ORF">SDC9_65316</name>
</gene>
<name>A0A644XT08_9ZZZZ</name>
<keyword evidence="2" id="KW-1003">Cell membrane</keyword>
<dbReference type="AlphaFoldDB" id="A0A644XT08"/>
<evidence type="ECO:0000259" key="8">
    <source>
        <dbReference type="Pfam" id="PF02687"/>
    </source>
</evidence>
<keyword evidence="10" id="KW-0378">Hydrolase</keyword>
<dbReference type="Pfam" id="PF02687">
    <property type="entry name" value="FtsX"/>
    <property type="match status" value="1"/>
</dbReference>
<dbReference type="EC" id="3.6.3.-" evidence="10"/>
<feature type="domain" description="ABC3 transporter permease C-terminal" evidence="8">
    <location>
        <begin position="274"/>
        <end position="392"/>
    </location>
</feature>
<evidence type="ECO:0000256" key="5">
    <source>
        <dbReference type="ARBA" id="ARBA00023136"/>
    </source>
</evidence>
<evidence type="ECO:0000259" key="9">
    <source>
        <dbReference type="Pfam" id="PF12704"/>
    </source>
</evidence>
<comment type="subcellular location">
    <subcellularLocation>
        <location evidence="1">Cell membrane</location>
        <topology evidence="1">Multi-pass membrane protein</topology>
    </subcellularLocation>
</comment>
<feature type="domain" description="MacB-like periplasmic core" evidence="9">
    <location>
        <begin position="21"/>
        <end position="229"/>
    </location>
</feature>
<protein>
    <submittedName>
        <fullName evidence="10">Macrolide export ATP-binding/permease protein MacB</fullName>
        <ecNumber evidence="10">3.6.3.-</ecNumber>
    </submittedName>
</protein>
<dbReference type="EMBL" id="VSSQ01003073">
    <property type="protein sequence ID" value="MPM18898.1"/>
    <property type="molecule type" value="Genomic_DNA"/>
</dbReference>
<dbReference type="GO" id="GO:0005524">
    <property type="term" value="F:ATP binding"/>
    <property type="evidence" value="ECO:0007669"/>
    <property type="project" value="UniProtKB-KW"/>
</dbReference>
<keyword evidence="10" id="KW-0067">ATP-binding</keyword>
<evidence type="ECO:0000256" key="1">
    <source>
        <dbReference type="ARBA" id="ARBA00004651"/>
    </source>
</evidence>
<feature type="transmembrane region" description="Helical" evidence="7">
    <location>
        <begin position="21"/>
        <end position="42"/>
    </location>
</feature>